<gene>
    <name evidence="1" type="ORF">GCM10010411_54780</name>
</gene>
<evidence type="ECO:0000313" key="2">
    <source>
        <dbReference type="Proteomes" id="UP001501509"/>
    </source>
</evidence>
<dbReference type="EMBL" id="BAAATD010000007">
    <property type="protein sequence ID" value="GAA2613019.1"/>
    <property type="molecule type" value="Genomic_DNA"/>
</dbReference>
<proteinExistence type="predicted"/>
<evidence type="ECO:0000313" key="1">
    <source>
        <dbReference type="EMBL" id="GAA2613019.1"/>
    </source>
</evidence>
<name>A0ABP6CCE4_9ACTN</name>
<reference evidence="2" key="1">
    <citation type="journal article" date="2019" name="Int. J. Syst. Evol. Microbiol.">
        <title>The Global Catalogue of Microorganisms (GCM) 10K type strain sequencing project: providing services to taxonomists for standard genome sequencing and annotation.</title>
        <authorList>
            <consortium name="The Broad Institute Genomics Platform"/>
            <consortium name="The Broad Institute Genome Sequencing Center for Infectious Disease"/>
            <person name="Wu L."/>
            <person name="Ma J."/>
        </authorList>
    </citation>
    <scope>NUCLEOTIDE SEQUENCE [LARGE SCALE GENOMIC DNA]</scope>
    <source>
        <strain evidence="2">JCM 6833</strain>
    </source>
</reference>
<dbReference type="Proteomes" id="UP001501509">
    <property type="component" value="Unassembled WGS sequence"/>
</dbReference>
<accession>A0ABP6CCE4</accession>
<dbReference type="RefSeq" id="WP_344545308.1">
    <property type="nucleotide sequence ID" value="NZ_BAAATD010000007.1"/>
</dbReference>
<sequence length="170" mass="18367">MTSDKTAKPDLTAEQCLAMLDIIGARSPDAGTRRPSFLMGILLCFLENGLHGLDRTELRLAAAGYADAVVELTGGQPAQARRGWAVLINARLNRTAIELQEATEGTGSIFVDVAGPAMLVASNLMNVLNHRTLTEEEIRATVATAEGNLQTLHRNFDLLKDTLRDRGVQL</sequence>
<protein>
    <submittedName>
        <fullName evidence="1">Uncharacterized protein</fullName>
    </submittedName>
</protein>
<keyword evidence="2" id="KW-1185">Reference proteome</keyword>
<organism evidence="1 2">
    <name type="scientific">Actinomadura fulvescens</name>
    <dbReference type="NCBI Taxonomy" id="46160"/>
    <lineage>
        <taxon>Bacteria</taxon>
        <taxon>Bacillati</taxon>
        <taxon>Actinomycetota</taxon>
        <taxon>Actinomycetes</taxon>
        <taxon>Streptosporangiales</taxon>
        <taxon>Thermomonosporaceae</taxon>
        <taxon>Actinomadura</taxon>
    </lineage>
</organism>
<comment type="caution">
    <text evidence="1">The sequence shown here is derived from an EMBL/GenBank/DDBJ whole genome shotgun (WGS) entry which is preliminary data.</text>
</comment>